<proteinExistence type="predicted"/>
<keyword evidence="1" id="KW-0808">Transferase</keyword>
<dbReference type="SUPFAM" id="SSF53335">
    <property type="entry name" value="S-adenosyl-L-methionine-dependent methyltransferases"/>
    <property type="match status" value="1"/>
</dbReference>
<dbReference type="PANTHER" id="PTHR47313:SF1">
    <property type="entry name" value="RIBOSOMAL RNA LARGE SUBUNIT METHYLTRANSFERASE K_L"/>
    <property type="match status" value="1"/>
</dbReference>
<evidence type="ECO:0000256" key="2">
    <source>
        <dbReference type="PROSITE-ProRule" id="PRU00529"/>
    </source>
</evidence>
<dbReference type="Pfam" id="PF02926">
    <property type="entry name" value="THUMP"/>
    <property type="match status" value="1"/>
</dbReference>
<feature type="domain" description="THUMP" evidence="3">
    <location>
        <begin position="1"/>
        <end position="50"/>
    </location>
</feature>
<dbReference type="Pfam" id="PF01170">
    <property type="entry name" value="UPF0020"/>
    <property type="match status" value="1"/>
</dbReference>
<accession>A0A699X141</accession>
<dbReference type="PANTHER" id="PTHR47313">
    <property type="entry name" value="RIBOSOMAL RNA LARGE SUBUNIT METHYLTRANSFERASE K/L"/>
    <property type="match status" value="1"/>
</dbReference>
<comment type="caution">
    <text evidence="4">The sequence shown here is derived from an EMBL/GenBank/DDBJ whole genome shotgun (WGS) entry which is preliminary data.</text>
</comment>
<dbReference type="InterPro" id="IPR029063">
    <property type="entry name" value="SAM-dependent_MTases_sf"/>
</dbReference>
<protein>
    <recommendedName>
        <fullName evidence="3">THUMP domain-containing protein</fullName>
    </recommendedName>
</protein>
<dbReference type="InterPro" id="IPR004114">
    <property type="entry name" value="THUMP_dom"/>
</dbReference>
<evidence type="ECO:0000313" key="4">
    <source>
        <dbReference type="EMBL" id="GFD53477.1"/>
    </source>
</evidence>
<dbReference type="GO" id="GO:0008990">
    <property type="term" value="F:rRNA (guanine-N2-)-methyltransferase activity"/>
    <property type="evidence" value="ECO:0007669"/>
    <property type="project" value="TreeGrafter"/>
</dbReference>
<dbReference type="GO" id="GO:0070043">
    <property type="term" value="F:rRNA (guanine-N7-)-methyltransferase activity"/>
    <property type="evidence" value="ECO:0007669"/>
    <property type="project" value="TreeGrafter"/>
</dbReference>
<gene>
    <name evidence="4" type="ORF">Tci_925446</name>
</gene>
<dbReference type="EMBL" id="BKCJ011794726">
    <property type="protein sequence ID" value="GFD53477.1"/>
    <property type="molecule type" value="Genomic_DNA"/>
</dbReference>
<keyword evidence="2" id="KW-0694">RNA-binding</keyword>
<dbReference type="PROSITE" id="PS51165">
    <property type="entry name" value="THUMP"/>
    <property type="match status" value="1"/>
</dbReference>
<dbReference type="Gene3D" id="3.30.2130.30">
    <property type="match status" value="1"/>
</dbReference>
<dbReference type="InterPro" id="IPR000241">
    <property type="entry name" value="RlmKL-like_Mtase"/>
</dbReference>
<organism evidence="4">
    <name type="scientific">Tanacetum cinerariifolium</name>
    <name type="common">Dalmatian daisy</name>
    <name type="synonym">Chrysanthemum cinerariifolium</name>
    <dbReference type="NCBI Taxonomy" id="118510"/>
    <lineage>
        <taxon>Eukaryota</taxon>
        <taxon>Viridiplantae</taxon>
        <taxon>Streptophyta</taxon>
        <taxon>Embryophyta</taxon>
        <taxon>Tracheophyta</taxon>
        <taxon>Spermatophyta</taxon>
        <taxon>Magnoliopsida</taxon>
        <taxon>eudicotyledons</taxon>
        <taxon>Gunneridae</taxon>
        <taxon>Pentapetalae</taxon>
        <taxon>asterids</taxon>
        <taxon>campanulids</taxon>
        <taxon>Asterales</taxon>
        <taxon>Asteraceae</taxon>
        <taxon>Asteroideae</taxon>
        <taxon>Anthemideae</taxon>
        <taxon>Anthemidinae</taxon>
        <taxon>Tanacetum</taxon>
    </lineage>
</organism>
<evidence type="ECO:0000259" key="3">
    <source>
        <dbReference type="PROSITE" id="PS51165"/>
    </source>
</evidence>
<feature type="non-terminal residue" evidence="4">
    <location>
        <position position="1"/>
    </location>
</feature>
<dbReference type="AlphaFoldDB" id="A0A699X141"/>
<dbReference type="CDD" id="cd11715">
    <property type="entry name" value="THUMP_AdoMetMT"/>
    <property type="match status" value="1"/>
</dbReference>
<dbReference type="GO" id="GO:0043527">
    <property type="term" value="C:tRNA methyltransferase complex"/>
    <property type="evidence" value="ECO:0007669"/>
    <property type="project" value="UniProtKB-ARBA"/>
</dbReference>
<name>A0A699X141_TANCI</name>
<evidence type="ECO:0000256" key="1">
    <source>
        <dbReference type="ARBA" id="ARBA00022603"/>
    </source>
</evidence>
<reference evidence="4" key="1">
    <citation type="journal article" date="2019" name="Sci. Rep.">
        <title>Draft genome of Tanacetum cinerariifolium, the natural source of mosquito coil.</title>
        <authorList>
            <person name="Yamashiro T."/>
            <person name="Shiraishi A."/>
            <person name="Satake H."/>
            <person name="Nakayama K."/>
        </authorList>
    </citation>
    <scope>NUCLEOTIDE SEQUENCE</scope>
</reference>
<feature type="non-terminal residue" evidence="4">
    <location>
        <position position="102"/>
    </location>
</feature>
<sequence>THFGALKVKDAIVDRLRTSDGLRPSIDKLNPDLRVHLRLDRGEAILSLDLSGHSLHQRGYRLQQGAAPLKENLAAAILIRSGWPRIAAEGGALADPMCGVGT</sequence>
<dbReference type="GO" id="GO:0003723">
    <property type="term" value="F:RNA binding"/>
    <property type="evidence" value="ECO:0007669"/>
    <property type="project" value="UniProtKB-UniRule"/>
</dbReference>
<keyword evidence="1" id="KW-0489">Methyltransferase</keyword>
<dbReference type="Gene3D" id="3.40.50.150">
    <property type="entry name" value="Vaccinia Virus protein VP39"/>
    <property type="match status" value="1"/>
</dbReference>